<comment type="caution">
    <text evidence="1">The sequence shown here is derived from an EMBL/GenBank/DDBJ whole genome shotgun (WGS) entry which is preliminary data.</text>
</comment>
<name>A0ACB7CFC6_9ASCO</name>
<dbReference type="Proteomes" id="UP000768646">
    <property type="component" value="Unassembled WGS sequence"/>
</dbReference>
<sequence length="1840" mass="213573">MKAFVIVVFFFIKRVFSGISENVYKKSLLLNEIDEEELLALILKEELMNSQCKTKLEEYCKGLRNMNIEPEDLHPLLKNLCEQTKENEKCTTFKTKIIDKCAIFKRELLAIMKDLSTMNDECMESQNKCAILEGPCKDIRKYCNTLRLTCIKNQQDNLEKEYIFGILSGALTDEESCRRGINEICPMFMKESDRLMSFCLGGPDRCIELLQRKEQECSSLKSSVKEIIKNFNRSKVECSLQLEKCYVYGPNCDDDVQNDCKKLKEECKEIKYEPLGSAFNPIKQNATLMEKVEKIELFGNKIVESKAQDTDDLLILVSQHVLHNCQNNLEKCYEICRHIPQLRNLYNKTTKMMKENMREVCTDLRNRIIHKCKILKSELKYLSLYDSNNDKKEATLLGWNELLMELDEETCLNLKSKCFYSVKHCKGHIELTNSCLNLQLACLKIQFRRKFYKVFQEELKGNLYNLALKNSQNKCRSGLQDLCKRMINTQKEQRKNVFLIELCLMPENTCIMLENDLKRQVQELIKVLNEKRDFPEKEDCKELERRCEILGLDSDSVRSPCITLKQHCSRLKSLERLEKELLKENDLSLKDEISCQNGVKKLCKKWFRRGDDEFFFICINLDVTCQMIIKSMRSKCQILKENINKSGIIERIRSQDNIDSKGTLCDFWEPYCDRFMKICEELKGTIKSNEECKKLKNECKEYRERKDLETKALFQLRENLANEKMCNDILNKYCIIWRDTNNQLETLCRSSTGFSDENVKEALCKKLINQINEYCTGLLKLFKNMTKKIEEQGKKYDEIKKEAEQSIIETHLVFLVSNAVNNTFRHISNMSMISNTTNSTENLIEGVAHKVKIESEKEEINIKITENDVVAFEKISLAFDLYIELKNKCKLLQQDCKFRKECSTLESECARIDHVCNELKPLKVEKHVIETSTEIKTTEGNRCTLVCQTDNRKVCTSIHENASIQTSTITSTITLTSTRLCKPIKCTEENKTKKIDPNEGMRISGGSWESIENKRCIYLYFSIRPTFAQHLPDTENKTITKSFLKVMHLPPMIHRANIRKTALCEDAVNPMRRKRNHVTTTEAVGIEHRCSFSYICSMNHRCQSMEKKYWGCPGKYLEIFFPNKLLLSWYSPVKNEILKVKLFDDGLFILNLSYALFGYSFEHNKYSLELNCGSGLKKKWHLIKQHYGKETKILAAEGKKKDFDEYSRNYYHFVSRYLSKKNYSSKIRKVREADVKYSLKRKNFEINRFDYYSYMQDISGGKKEQEILHLFTLYVENQFSTLYRVIKVILDLKPGLDSLIQGVHETNKNIMHFCREREERRRVLEKSKTFIQESNCLFSSVEQKKNLKFQKSRLSLYDRNKSRDEKFCSNLDKLSLMENTQISNSSNTDNGNASEMKKDFNKNGIDNASQRRKEGLLWALSRPGSHTDPRVAQKLNWHKYWIVLAGGKLCEYQNWKQAIGLHNNPIDLRMASVRKVCSFDRRFCFEVITPKIRRIYQATSEEDVFSWISSISRAIESLLEGTSSASNLSLTKYESKGPESRFLEGEFDKNISSFDLNLNNENDKNIEKNAYKLLNIIRDIDPVYNTVCADCGSSSKAEWCSINIPSILCIECSGVHRSLGSHISKVRSLMLDTMSFTDNLVDLICQTGNKMTNSIYEATYDSEKNTGKISKPHPNSSREEKQKYIYAKYVDKVFVIYDSDPTKSLFVGISDKNIKSVIQALASGADPNAIDPETQSSALILSLSSTLQSPELNSDDCNQSHEMMFPIAEYLLQNGAKLPSRSFILQQEKLSLCAKIYLQNKYAKNRSNDRNDLEDANYMGMSDVSLSTTENSLNNMSFLL</sequence>
<gene>
    <name evidence="1" type="ORF">PORY_001150</name>
</gene>
<protein>
    <submittedName>
        <fullName evidence="1">Uncharacterized protein</fullName>
    </submittedName>
</protein>
<proteinExistence type="predicted"/>
<evidence type="ECO:0000313" key="2">
    <source>
        <dbReference type="Proteomes" id="UP000768646"/>
    </source>
</evidence>
<keyword evidence="2" id="KW-1185">Reference proteome</keyword>
<reference evidence="1 2" key="1">
    <citation type="journal article" date="2021" name="Commun. Biol.">
        <title>Genomic insights into the host specific adaptation of the Pneumocystis genus.</title>
        <authorList>
            <person name="Cisse O.H."/>
            <person name="Ma L."/>
            <person name="Dekker J.P."/>
            <person name="Khil P.P."/>
            <person name="Youn J.-H."/>
            <person name="Brenchley J.M."/>
            <person name="Blair R."/>
            <person name="Pahar B."/>
            <person name="Chabe M."/>
            <person name="Van Rompay K.K.A."/>
            <person name="Keesler R."/>
            <person name="Sukura A."/>
            <person name="Hirsch V."/>
            <person name="Kutty G."/>
            <person name="Liu Y."/>
            <person name="Peng L."/>
            <person name="Chen J."/>
            <person name="Song J."/>
            <person name="Weissenbacher-Lang C."/>
            <person name="Xu J."/>
            <person name="Upham N.S."/>
            <person name="Stajich J.E."/>
            <person name="Cuomo C.A."/>
            <person name="Cushion M.T."/>
            <person name="Kovacs J.A."/>
        </authorList>
    </citation>
    <scope>NUCLEOTIDE SEQUENCE [LARGE SCALE GENOMIC DNA]</scope>
    <source>
        <strain evidence="1 2">RABM</strain>
    </source>
</reference>
<accession>A0ACB7CFC6</accession>
<evidence type="ECO:0000313" key="1">
    <source>
        <dbReference type="EMBL" id="KAG4305594.1"/>
    </source>
</evidence>
<dbReference type="EMBL" id="JABTEG010000003">
    <property type="protein sequence ID" value="KAG4305594.1"/>
    <property type="molecule type" value="Genomic_DNA"/>
</dbReference>
<organism evidence="1 2">
    <name type="scientific">Pneumocystis oryctolagi</name>
    <dbReference type="NCBI Taxonomy" id="42067"/>
    <lineage>
        <taxon>Eukaryota</taxon>
        <taxon>Fungi</taxon>
        <taxon>Dikarya</taxon>
        <taxon>Ascomycota</taxon>
        <taxon>Taphrinomycotina</taxon>
        <taxon>Pneumocystomycetes</taxon>
        <taxon>Pneumocystaceae</taxon>
        <taxon>Pneumocystis</taxon>
    </lineage>
</organism>